<reference evidence="4" key="1">
    <citation type="submission" date="2023-07" db="EMBL/GenBank/DDBJ databases">
        <title>A chromosome-level genome assembly of Lolium multiflorum.</title>
        <authorList>
            <person name="Chen Y."/>
            <person name="Copetti D."/>
            <person name="Kolliker R."/>
            <person name="Studer B."/>
        </authorList>
    </citation>
    <scope>NUCLEOTIDE SEQUENCE</scope>
    <source>
        <strain evidence="4">02402/16</strain>
        <tissue evidence="4">Leaf</tissue>
    </source>
</reference>
<dbReference type="PROSITE" id="PS51257">
    <property type="entry name" value="PROKAR_LIPOPROTEIN"/>
    <property type="match status" value="1"/>
</dbReference>
<comment type="similarity">
    <text evidence="1">Belongs to the peptidase A1 family.</text>
</comment>
<dbReference type="GO" id="GO:0004190">
    <property type="term" value="F:aspartic-type endopeptidase activity"/>
    <property type="evidence" value="ECO:0007669"/>
    <property type="project" value="InterPro"/>
</dbReference>
<dbReference type="Proteomes" id="UP001231189">
    <property type="component" value="Unassembled WGS sequence"/>
</dbReference>
<protein>
    <recommendedName>
        <fullName evidence="3">Xylanase inhibitor N-terminal domain-containing protein</fullName>
    </recommendedName>
</protein>
<sequence>MARSSNLVVSTATALLLLLSTYSCRAATSSSKNPTAVVLPVRKDGATLQYLTGFRQRTPQTPVTAVLDLGGATLWVDCDPGSYASSSYAHVPCASKPCRLARTGTAACATSCVGAPSPGCLNDTCSGFPENTVTRVATGGNLITDVLSVPTTFRPMPGPLATAPAFLFACGAKFLTEGVFSTMHCI</sequence>
<dbReference type="InterPro" id="IPR021109">
    <property type="entry name" value="Peptidase_aspartic_dom_sf"/>
</dbReference>
<dbReference type="Pfam" id="PF14543">
    <property type="entry name" value="TAXi_N"/>
    <property type="match status" value="1"/>
</dbReference>
<dbReference type="PANTHER" id="PTHR47965:SF22">
    <property type="entry name" value="EUKARYOTIC ASPARTYL PROTEASE FAMILY PROTEIN"/>
    <property type="match status" value="1"/>
</dbReference>
<keyword evidence="2" id="KW-0732">Signal</keyword>
<organism evidence="4 5">
    <name type="scientific">Lolium multiflorum</name>
    <name type="common">Italian ryegrass</name>
    <name type="synonym">Lolium perenne subsp. multiflorum</name>
    <dbReference type="NCBI Taxonomy" id="4521"/>
    <lineage>
        <taxon>Eukaryota</taxon>
        <taxon>Viridiplantae</taxon>
        <taxon>Streptophyta</taxon>
        <taxon>Embryophyta</taxon>
        <taxon>Tracheophyta</taxon>
        <taxon>Spermatophyta</taxon>
        <taxon>Magnoliopsida</taxon>
        <taxon>Liliopsida</taxon>
        <taxon>Poales</taxon>
        <taxon>Poaceae</taxon>
        <taxon>BOP clade</taxon>
        <taxon>Pooideae</taxon>
        <taxon>Poodae</taxon>
        <taxon>Poeae</taxon>
        <taxon>Poeae Chloroplast Group 2 (Poeae type)</taxon>
        <taxon>Loliodinae</taxon>
        <taxon>Loliinae</taxon>
        <taxon>Lolium</taxon>
    </lineage>
</organism>
<dbReference type="GO" id="GO:0006508">
    <property type="term" value="P:proteolysis"/>
    <property type="evidence" value="ECO:0007669"/>
    <property type="project" value="InterPro"/>
</dbReference>
<dbReference type="PANTHER" id="PTHR47965">
    <property type="entry name" value="ASPARTYL PROTEASE-RELATED"/>
    <property type="match status" value="1"/>
</dbReference>
<gene>
    <name evidence="4" type="ORF">QYE76_013349</name>
</gene>
<accession>A0AAD8U0Y8</accession>
<keyword evidence="5" id="KW-1185">Reference proteome</keyword>
<dbReference type="InterPro" id="IPR001461">
    <property type="entry name" value="Aspartic_peptidase_A1"/>
</dbReference>
<evidence type="ECO:0000259" key="3">
    <source>
        <dbReference type="Pfam" id="PF14543"/>
    </source>
</evidence>
<feature type="chain" id="PRO_5042273950" description="Xylanase inhibitor N-terminal domain-containing protein" evidence="2">
    <location>
        <begin position="27"/>
        <end position="186"/>
    </location>
</feature>
<evidence type="ECO:0000256" key="1">
    <source>
        <dbReference type="ARBA" id="ARBA00007447"/>
    </source>
</evidence>
<evidence type="ECO:0000256" key="2">
    <source>
        <dbReference type="SAM" id="SignalP"/>
    </source>
</evidence>
<dbReference type="SUPFAM" id="SSF50630">
    <property type="entry name" value="Acid proteases"/>
    <property type="match status" value="1"/>
</dbReference>
<name>A0AAD8U0Y8_LOLMU</name>
<dbReference type="AlphaFoldDB" id="A0AAD8U0Y8"/>
<evidence type="ECO:0000313" key="5">
    <source>
        <dbReference type="Proteomes" id="UP001231189"/>
    </source>
</evidence>
<proteinExistence type="inferred from homology"/>
<feature type="domain" description="Xylanase inhibitor N-terminal" evidence="3">
    <location>
        <begin position="50"/>
        <end position="181"/>
    </location>
</feature>
<dbReference type="Gene3D" id="2.40.70.10">
    <property type="entry name" value="Acid Proteases"/>
    <property type="match status" value="1"/>
</dbReference>
<dbReference type="InterPro" id="IPR032861">
    <property type="entry name" value="TAXi_N"/>
</dbReference>
<evidence type="ECO:0000313" key="4">
    <source>
        <dbReference type="EMBL" id="KAK1696652.1"/>
    </source>
</evidence>
<feature type="signal peptide" evidence="2">
    <location>
        <begin position="1"/>
        <end position="26"/>
    </location>
</feature>
<dbReference type="EMBL" id="JAUUTY010000001">
    <property type="protein sequence ID" value="KAK1696652.1"/>
    <property type="molecule type" value="Genomic_DNA"/>
</dbReference>
<comment type="caution">
    <text evidence="4">The sequence shown here is derived from an EMBL/GenBank/DDBJ whole genome shotgun (WGS) entry which is preliminary data.</text>
</comment>